<dbReference type="SUPFAM" id="SSF53822">
    <property type="entry name" value="Periplasmic binding protein-like I"/>
    <property type="match status" value="1"/>
</dbReference>
<sequence>MKNLKRFTAIAVALASASFNLYAKDEPVVCASLLTQSHPFYIALGNGLKEGAKLQHINLKVSVANQDLAKQINDIEDCITKNVDAIVISPVDSKGIRGPLKKAERANIPVITVDIGAENSKIVSHIATDNYGGGVVAGKLAVKQLAGKGQVVMLSYPGISSVEARLQGFRDAVADTDIKIVAVQPGKTREESMTSTINMLQANPDTDLIFAFGDDMMIGAGLAVTKQKSKAVVIGFDGMPEGIKAVDENDHIIGVVKQDADAMGKTAMKVVADYLNGKEVKSEYPIVPVLYTGK</sequence>
<dbReference type="InterPro" id="IPR025997">
    <property type="entry name" value="SBP_2_dom"/>
</dbReference>
<comment type="subcellular location">
    <subcellularLocation>
        <location evidence="1">Cell envelope</location>
    </subcellularLocation>
</comment>
<evidence type="ECO:0000256" key="1">
    <source>
        <dbReference type="ARBA" id="ARBA00004196"/>
    </source>
</evidence>
<feature type="signal peptide" evidence="4">
    <location>
        <begin position="1"/>
        <end position="23"/>
    </location>
</feature>
<dbReference type="GO" id="GO:0055085">
    <property type="term" value="P:transmembrane transport"/>
    <property type="evidence" value="ECO:0007669"/>
    <property type="project" value="UniProtKB-ARBA"/>
</dbReference>
<dbReference type="GO" id="GO:0030313">
    <property type="term" value="C:cell envelope"/>
    <property type="evidence" value="ECO:0007669"/>
    <property type="project" value="UniProtKB-SubCell"/>
</dbReference>
<gene>
    <name evidence="6" type="ORF">SAMN02745753_00645</name>
</gene>
<dbReference type="STRING" id="1122206.SAMN02745753_00645"/>
<dbReference type="OrthoDB" id="4827464at2"/>
<evidence type="ECO:0000259" key="5">
    <source>
        <dbReference type="Pfam" id="PF13407"/>
    </source>
</evidence>
<comment type="similarity">
    <text evidence="2">Belongs to the bacterial solute-binding protein 2 family.</text>
</comment>
<dbReference type="AlphaFoldDB" id="A0A1M4VFR0"/>
<evidence type="ECO:0000256" key="3">
    <source>
        <dbReference type="ARBA" id="ARBA00022729"/>
    </source>
</evidence>
<evidence type="ECO:0000256" key="2">
    <source>
        <dbReference type="ARBA" id="ARBA00007639"/>
    </source>
</evidence>
<dbReference type="PANTHER" id="PTHR46847:SF1">
    <property type="entry name" value="D-ALLOSE-BINDING PERIPLASMIC PROTEIN-RELATED"/>
    <property type="match status" value="1"/>
</dbReference>
<keyword evidence="7" id="KW-1185">Reference proteome</keyword>
<dbReference type="PANTHER" id="PTHR46847">
    <property type="entry name" value="D-ALLOSE-BINDING PERIPLASMIC PROTEIN-RELATED"/>
    <property type="match status" value="1"/>
</dbReference>
<proteinExistence type="inferred from homology"/>
<feature type="domain" description="Periplasmic binding protein" evidence="5">
    <location>
        <begin position="35"/>
        <end position="279"/>
    </location>
</feature>
<dbReference type="GO" id="GO:0030246">
    <property type="term" value="F:carbohydrate binding"/>
    <property type="evidence" value="ECO:0007669"/>
    <property type="project" value="UniProtKB-ARBA"/>
</dbReference>
<evidence type="ECO:0000313" key="7">
    <source>
        <dbReference type="Proteomes" id="UP000184517"/>
    </source>
</evidence>
<keyword evidence="3 4" id="KW-0732">Signal</keyword>
<evidence type="ECO:0000313" key="6">
    <source>
        <dbReference type="EMBL" id="SHE67732.1"/>
    </source>
</evidence>
<dbReference type="RefSeq" id="WP_072838283.1">
    <property type="nucleotide sequence ID" value="NZ_FQVF01000003.1"/>
</dbReference>
<protein>
    <submittedName>
        <fullName evidence="6">Monosaccharide ABC transporter substrate-binding protein, CUT2 family</fullName>
    </submittedName>
</protein>
<name>A0A1M4VFR0_9GAMM</name>
<dbReference type="Pfam" id="PF13407">
    <property type="entry name" value="Peripla_BP_4"/>
    <property type="match status" value="1"/>
</dbReference>
<dbReference type="Gene3D" id="3.40.50.2300">
    <property type="match status" value="2"/>
</dbReference>
<dbReference type="InterPro" id="IPR028082">
    <property type="entry name" value="Peripla_BP_I"/>
</dbReference>
<feature type="chain" id="PRO_5012160414" evidence="4">
    <location>
        <begin position="24"/>
        <end position="294"/>
    </location>
</feature>
<organism evidence="6 7">
    <name type="scientific">Marinomonas polaris DSM 16579</name>
    <dbReference type="NCBI Taxonomy" id="1122206"/>
    <lineage>
        <taxon>Bacteria</taxon>
        <taxon>Pseudomonadati</taxon>
        <taxon>Pseudomonadota</taxon>
        <taxon>Gammaproteobacteria</taxon>
        <taxon>Oceanospirillales</taxon>
        <taxon>Oceanospirillaceae</taxon>
        <taxon>Marinomonas</taxon>
    </lineage>
</organism>
<dbReference type="Proteomes" id="UP000184517">
    <property type="component" value="Unassembled WGS sequence"/>
</dbReference>
<evidence type="ECO:0000256" key="4">
    <source>
        <dbReference type="SAM" id="SignalP"/>
    </source>
</evidence>
<reference evidence="7" key="1">
    <citation type="submission" date="2016-11" db="EMBL/GenBank/DDBJ databases">
        <authorList>
            <person name="Varghese N."/>
            <person name="Submissions S."/>
        </authorList>
    </citation>
    <scope>NUCLEOTIDE SEQUENCE [LARGE SCALE GENOMIC DNA]</scope>
    <source>
        <strain evidence="7">DSM 16579</strain>
    </source>
</reference>
<accession>A0A1M4VFR0</accession>
<dbReference type="EMBL" id="FQVF01000003">
    <property type="protein sequence ID" value="SHE67732.1"/>
    <property type="molecule type" value="Genomic_DNA"/>
</dbReference>